<protein>
    <recommendedName>
        <fullName evidence="5">RNA polymerase sigma-70 region 2 domain-containing protein</fullName>
    </recommendedName>
</protein>
<evidence type="ECO:0000313" key="7">
    <source>
        <dbReference type="Proteomes" id="UP000231343"/>
    </source>
</evidence>
<accession>A0A2H0Y0N5</accession>
<evidence type="ECO:0000256" key="3">
    <source>
        <dbReference type="ARBA" id="ARBA00023125"/>
    </source>
</evidence>
<dbReference type="Gene3D" id="1.20.140.160">
    <property type="match status" value="1"/>
</dbReference>
<gene>
    <name evidence="6" type="ORF">COT42_01990</name>
</gene>
<dbReference type="Gene3D" id="1.20.120.1810">
    <property type="match status" value="1"/>
</dbReference>
<feature type="domain" description="RNA polymerase sigma-70 region 2" evidence="5">
    <location>
        <begin position="41"/>
        <end position="104"/>
    </location>
</feature>
<dbReference type="SUPFAM" id="SSF88946">
    <property type="entry name" value="Sigma2 domain of RNA polymerase sigma factors"/>
    <property type="match status" value="1"/>
</dbReference>
<dbReference type="GO" id="GO:0003677">
    <property type="term" value="F:DNA binding"/>
    <property type="evidence" value="ECO:0007669"/>
    <property type="project" value="UniProtKB-KW"/>
</dbReference>
<dbReference type="InterPro" id="IPR000943">
    <property type="entry name" value="RNA_pol_sigma70"/>
</dbReference>
<dbReference type="SUPFAM" id="SSF88659">
    <property type="entry name" value="Sigma3 and sigma4 domains of RNA polymerase sigma factors"/>
    <property type="match status" value="1"/>
</dbReference>
<dbReference type="GO" id="GO:0016987">
    <property type="term" value="F:sigma factor activity"/>
    <property type="evidence" value="ECO:0007669"/>
    <property type="project" value="UniProtKB-KW"/>
</dbReference>
<evidence type="ECO:0000313" key="6">
    <source>
        <dbReference type="EMBL" id="PIS31006.1"/>
    </source>
</evidence>
<sequence>MVVQRVTKVATAPAHFLTTEQLVVSAQLKLADRPGLERKIIKSHHPLVVYIAKRYLDSGHPLNDLVAAGEKGVLHAIDKYETGHGAMFSSYVGQWIRHYIKRFLYEESNTVLSAVNVYNHGGRAERKKTVFYAKFGREPTQEELVRILSEQSIDWAAEKSEEPLTDEKAAEIRARIAGQAARYEQSRVTQILDSLDRPVDQTNIHSRTLHEQVAAEASSQEEVACHWQERERVRAWVSILPTRERRVLMFRYGIWSLQESFTLRDLGVMMGYTFEGIRQVQLRGEKLLKTQAPKFQAGEFPTIDDYLDNRSGAEKIDETLLEENLPILICRAKRRRKTVPECYGVLSDNERTAIQLRLRGAEFGVVEKELGVTREEILALERSALIALAHHPHLR</sequence>
<reference evidence="6 7" key="1">
    <citation type="submission" date="2017-09" db="EMBL/GenBank/DDBJ databases">
        <title>Depth-based differentiation of microbial function through sediment-hosted aquifers and enrichment of novel symbionts in the deep terrestrial subsurface.</title>
        <authorList>
            <person name="Probst A.J."/>
            <person name="Ladd B."/>
            <person name="Jarett J.K."/>
            <person name="Geller-Mcgrath D.E."/>
            <person name="Sieber C.M."/>
            <person name="Emerson J.B."/>
            <person name="Anantharaman K."/>
            <person name="Thomas B.C."/>
            <person name="Malmstrom R."/>
            <person name="Stieglmeier M."/>
            <person name="Klingl A."/>
            <person name="Woyke T."/>
            <person name="Ryan C.M."/>
            <person name="Banfield J.F."/>
        </authorList>
    </citation>
    <scope>NUCLEOTIDE SEQUENCE [LARGE SCALE GENOMIC DNA]</scope>
    <source>
        <strain evidence="6">CG08_land_8_20_14_0_20_45_16</strain>
    </source>
</reference>
<keyword evidence="3" id="KW-0238">DNA-binding</keyword>
<evidence type="ECO:0000256" key="1">
    <source>
        <dbReference type="ARBA" id="ARBA00023015"/>
    </source>
</evidence>
<dbReference type="InterPro" id="IPR014284">
    <property type="entry name" value="RNA_pol_sigma-70_dom"/>
</dbReference>
<keyword evidence="4" id="KW-0804">Transcription</keyword>
<dbReference type="PANTHER" id="PTHR30603:SF47">
    <property type="entry name" value="RNA POLYMERASE SIGMA FACTOR SIGD, CHLOROPLASTIC"/>
    <property type="match status" value="1"/>
</dbReference>
<dbReference type="InterPro" id="IPR007627">
    <property type="entry name" value="RNA_pol_sigma70_r2"/>
</dbReference>
<proteinExistence type="predicted"/>
<evidence type="ECO:0000256" key="2">
    <source>
        <dbReference type="ARBA" id="ARBA00023082"/>
    </source>
</evidence>
<dbReference type="GO" id="GO:0006352">
    <property type="term" value="P:DNA-templated transcription initiation"/>
    <property type="evidence" value="ECO:0007669"/>
    <property type="project" value="InterPro"/>
</dbReference>
<dbReference type="PANTHER" id="PTHR30603">
    <property type="entry name" value="RNA POLYMERASE SIGMA FACTOR RPO"/>
    <property type="match status" value="1"/>
</dbReference>
<organism evidence="6 7">
    <name type="scientific">Candidatus Saganbacteria bacterium CG08_land_8_20_14_0_20_45_16</name>
    <dbReference type="NCBI Taxonomy" id="2014293"/>
    <lineage>
        <taxon>Bacteria</taxon>
        <taxon>Bacillati</taxon>
        <taxon>Saganbacteria</taxon>
    </lineage>
</organism>
<evidence type="ECO:0000259" key="5">
    <source>
        <dbReference type="Pfam" id="PF04542"/>
    </source>
</evidence>
<dbReference type="InterPro" id="IPR050239">
    <property type="entry name" value="Sigma-70_RNA_pol_init_factors"/>
</dbReference>
<evidence type="ECO:0000256" key="4">
    <source>
        <dbReference type="ARBA" id="ARBA00023163"/>
    </source>
</evidence>
<dbReference type="NCBIfam" id="TIGR02937">
    <property type="entry name" value="sigma70-ECF"/>
    <property type="match status" value="1"/>
</dbReference>
<name>A0A2H0Y0N5_UNCSA</name>
<dbReference type="InterPro" id="IPR013325">
    <property type="entry name" value="RNA_pol_sigma_r2"/>
</dbReference>
<dbReference type="EMBL" id="PEYM01000039">
    <property type="protein sequence ID" value="PIS31006.1"/>
    <property type="molecule type" value="Genomic_DNA"/>
</dbReference>
<keyword evidence="2" id="KW-0731">Sigma factor</keyword>
<dbReference type="AlphaFoldDB" id="A0A2H0Y0N5"/>
<comment type="caution">
    <text evidence="6">The sequence shown here is derived from an EMBL/GenBank/DDBJ whole genome shotgun (WGS) entry which is preliminary data.</text>
</comment>
<dbReference type="Proteomes" id="UP000231343">
    <property type="component" value="Unassembled WGS sequence"/>
</dbReference>
<keyword evidence="1" id="KW-0805">Transcription regulation</keyword>
<dbReference type="Pfam" id="PF04542">
    <property type="entry name" value="Sigma70_r2"/>
    <property type="match status" value="1"/>
</dbReference>
<dbReference type="InterPro" id="IPR013324">
    <property type="entry name" value="RNA_pol_sigma_r3/r4-like"/>
</dbReference>
<dbReference type="PRINTS" id="PR00046">
    <property type="entry name" value="SIGMA70FCT"/>
</dbReference>